<protein>
    <recommendedName>
        <fullName evidence="5">non-reducing end alpha-L-arabinofuranosidase</fullName>
        <ecNumber evidence="5">3.2.1.55</ecNumber>
    </recommendedName>
</protein>
<evidence type="ECO:0000256" key="2">
    <source>
        <dbReference type="ARBA" id="ARBA00004881"/>
    </source>
</evidence>
<dbReference type="Pfam" id="PF22848">
    <property type="entry name" value="ASD1_dom"/>
    <property type="match status" value="1"/>
</dbReference>
<evidence type="ECO:0000256" key="3">
    <source>
        <dbReference type="ARBA" id="ARBA00007186"/>
    </source>
</evidence>
<dbReference type="InterPro" id="IPR013780">
    <property type="entry name" value="Glyco_hydro_b"/>
</dbReference>
<dbReference type="InterPro" id="IPR017853">
    <property type="entry name" value="GH"/>
</dbReference>
<keyword evidence="8" id="KW-0326">Glycosidase</keyword>
<comment type="caution">
    <text evidence="10">The sequence shown here is derived from an EMBL/GenBank/DDBJ whole genome shotgun (WGS) entry which is preliminary data.</text>
</comment>
<evidence type="ECO:0000256" key="5">
    <source>
        <dbReference type="ARBA" id="ARBA00012670"/>
    </source>
</evidence>
<comment type="subunit">
    <text evidence="4">Homohexamer; trimer of dimers.</text>
</comment>
<dbReference type="SUPFAM" id="SSF51445">
    <property type="entry name" value="(Trans)glycosidases"/>
    <property type="match status" value="1"/>
</dbReference>
<dbReference type="PANTHER" id="PTHR43576">
    <property type="entry name" value="ALPHA-L-ARABINOFURANOSIDASE C-RELATED"/>
    <property type="match status" value="1"/>
</dbReference>
<dbReference type="Gene3D" id="3.20.20.80">
    <property type="entry name" value="Glycosidases"/>
    <property type="match status" value="1"/>
</dbReference>
<dbReference type="PANTHER" id="PTHR43576:SF3">
    <property type="entry name" value="ALPHA-L-ARABINOFURANOSIDASE C"/>
    <property type="match status" value="1"/>
</dbReference>
<reference evidence="11" key="1">
    <citation type="journal article" date="2019" name="Int. J. Syst. Evol. Microbiol.">
        <title>The Global Catalogue of Microorganisms (GCM) 10K type strain sequencing project: providing services to taxonomists for standard genome sequencing and annotation.</title>
        <authorList>
            <consortium name="The Broad Institute Genomics Platform"/>
            <consortium name="The Broad Institute Genome Sequencing Center for Infectious Disease"/>
            <person name="Wu L."/>
            <person name="Ma J."/>
        </authorList>
    </citation>
    <scope>NUCLEOTIDE SEQUENCE [LARGE SCALE GENOMIC DNA]</scope>
    <source>
        <strain evidence="11">IBRC-M 10987</strain>
    </source>
</reference>
<dbReference type="SUPFAM" id="SSF51011">
    <property type="entry name" value="Glycosyl hydrolase domain"/>
    <property type="match status" value="1"/>
</dbReference>
<organism evidence="10 11">
    <name type="scientific">Paenibacillus xanthanilyticus</name>
    <dbReference type="NCBI Taxonomy" id="1783531"/>
    <lineage>
        <taxon>Bacteria</taxon>
        <taxon>Bacillati</taxon>
        <taxon>Bacillota</taxon>
        <taxon>Bacilli</taxon>
        <taxon>Bacillales</taxon>
        <taxon>Paenibacillaceae</taxon>
        <taxon>Paenibacillus</taxon>
    </lineage>
</organism>
<dbReference type="Gene3D" id="2.60.40.1180">
    <property type="entry name" value="Golgi alpha-mannosidase II"/>
    <property type="match status" value="1"/>
</dbReference>
<accession>A0ABV8K0J8</accession>
<comment type="catalytic activity">
    <reaction evidence="1">
        <text>Hydrolysis of terminal non-reducing alpha-L-arabinofuranoside residues in alpha-L-arabinosides.</text>
        <dbReference type="EC" id="3.2.1.55"/>
    </reaction>
</comment>
<feature type="domain" description="Alpha-L-arabinofuranosidase C-terminal" evidence="9">
    <location>
        <begin position="292"/>
        <end position="493"/>
    </location>
</feature>
<dbReference type="Proteomes" id="UP001595715">
    <property type="component" value="Unassembled WGS sequence"/>
</dbReference>
<dbReference type="SMART" id="SM00813">
    <property type="entry name" value="Alpha-L-AF_C"/>
    <property type="match status" value="1"/>
</dbReference>
<dbReference type="EC" id="3.2.1.55" evidence="5"/>
<evidence type="ECO:0000256" key="1">
    <source>
        <dbReference type="ARBA" id="ARBA00001462"/>
    </source>
</evidence>
<comment type="similarity">
    <text evidence="3">Belongs to the glycosyl hydrolase 51 family.</text>
</comment>
<dbReference type="InterPro" id="IPR055235">
    <property type="entry name" value="ASD1_cat"/>
</dbReference>
<dbReference type="EMBL" id="JBHSAM010000007">
    <property type="protein sequence ID" value="MFC4098674.1"/>
    <property type="molecule type" value="Genomic_DNA"/>
</dbReference>
<proteinExistence type="inferred from homology"/>
<comment type="pathway">
    <text evidence="2">Glycan metabolism.</text>
</comment>
<dbReference type="RefSeq" id="WP_377717337.1">
    <property type="nucleotide sequence ID" value="NZ_JBHSAM010000007.1"/>
</dbReference>
<sequence>MSIKATMIVDKDFKIGEVDKRIYGSFVEHLGRAVYGGIYEKDHPTADAQGFRGDVLELVKGLDVPIVRYPGGNFVSGYNWEDGVGPVEQRPSRLELAWRTIEPNWVGLNEFMDWCKKANTEAMMAVNLGTRGPAEARDLIEYANHPSGTLFSDLRRKHGYEQPHAIKTWCLGNEMDGPWQIGAKTAVEYGRIANETAKVMRWVDPTIELVACGSSSLHMPSFPEWEATVLDLTYDNVDFISLHQYYGNQSNDSANFLALSLGMDSFINTVISTADYVQAKKRSKKKINLSFDEWNVWFHSNEADRKLDPWQIAPPQLEDIYNHEDALVVGCMLISLLKRADRVKMACIAQLVNVIAPIMTANGGAAWKQTIYYPYMHASLFGRGTALVPLIQSPKYDAKDYTDVPYLESVAVHNEEKGEVTIFAVNRNLEESLGFEVDLRSFGGCSLIEHIVLENDDLKAANTLEAPDRVKPHTNGNARVDGSKIEASLAKASWNVIRVKLG</sequence>
<keyword evidence="6" id="KW-0378">Hydrolase</keyword>
<dbReference type="InterPro" id="IPR010720">
    <property type="entry name" value="Alpha-L-AF_C"/>
</dbReference>
<dbReference type="Pfam" id="PF06964">
    <property type="entry name" value="Alpha-L-AF_C"/>
    <property type="match status" value="1"/>
</dbReference>
<evidence type="ECO:0000313" key="11">
    <source>
        <dbReference type="Proteomes" id="UP001595715"/>
    </source>
</evidence>
<name>A0ABV8K0J8_9BACL</name>
<evidence type="ECO:0000313" key="10">
    <source>
        <dbReference type="EMBL" id="MFC4098674.1"/>
    </source>
</evidence>
<evidence type="ECO:0000256" key="6">
    <source>
        <dbReference type="ARBA" id="ARBA00022801"/>
    </source>
</evidence>
<evidence type="ECO:0000256" key="8">
    <source>
        <dbReference type="ARBA" id="ARBA00023295"/>
    </source>
</evidence>
<evidence type="ECO:0000256" key="7">
    <source>
        <dbReference type="ARBA" id="ARBA00023277"/>
    </source>
</evidence>
<keyword evidence="11" id="KW-1185">Reference proteome</keyword>
<evidence type="ECO:0000259" key="9">
    <source>
        <dbReference type="SMART" id="SM00813"/>
    </source>
</evidence>
<gene>
    <name evidence="10" type="ORF">ACFOZ8_03275</name>
</gene>
<keyword evidence="7" id="KW-0119">Carbohydrate metabolism</keyword>
<evidence type="ECO:0000256" key="4">
    <source>
        <dbReference type="ARBA" id="ARBA00011165"/>
    </source>
</evidence>